<comment type="function">
    <text evidence="2">Histone demethylase that specifically demethylates 'Lys-36' of histone H3, thereby playing a central role in histone code.</text>
</comment>
<keyword evidence="13" id="KW-0408">Iron</keyword>
<evidence type="ECO:0000256" key="14">
    <source>
        <dbReference type="ARBA" id="ARBA00023015"/>
    </source>
</evidence>
<evidence type="ECO:0000256" key="16">
    <source>
        <dbReference type="ARBA" id="ARBA00023242"/>
    </source>
</evidence>
<evidence type="ECO:0000256" key="5">
    <source>
        <dbReference type="ARBA" id="ARBA00013246"/>
    </source>
</evidence>
<evidence type="ECO:0000256" key="15">
    <source>
        <dbReference type="ARBA" id="ARBA00023163"/>
    </source>
</evidence>
<dbReference type="EMBL" id="KZ992958">
    <property type="protein sequence ID" value="RKP06082.1"/>
    <property type="molecule type" value="Genomic_DNA"/>
</dbReference>
<dbReference type="PROSITE" id="PS51184">
    <property type="entry name" value="JMJC"/>
    <property type="match status" value="1"/>
</dbReference>
<accession>A0A4P9XK07</accession>
<comment type="subcellular location">
    <subcellularLocation>
        <location evidence="3">Nucleus</location>
    </subcellularLocation>
</comment>
<dbReference type="AlphaFoldDB" id="A0A4P9XK07"/>
<keyword evidence="11" id="KW-0223">Dioxygenase</keyword>
<dbReference type="SMART" id="SM00558">
    <property type="entry name" value="JmjC"/>
    <property type="match status" value="1"/>
</dbReference>
<comment type="similarity">
    <text evidence="4">Belongs to the JHDM1 histone demethylase family.</text>
</comment>
<dbReference type="InterPro" id="IPR050690">
    <property type="entry name" value="JHDM1_Histone_Demethylase"/>
</dbReference>
<evidence type="ECO:0000256" key="18">
    <source>
        <dbReference type="ARBA" id="ARBA00047915"/>
    </source>
</evidence>
<dbReference type="SMART" id="SM00249">
    <property type="entry name" value="PHD"/>
    <property type="match status" value="1"/>
</dbReference>
<evidence type="ECO:0000256" key="6">
    <source>
        <dbReference type="ARBA" id="ARBA00015153"/>
    </source>
</evidence>
<evidence type="ECO:0000256" key="11">
    <source>
        <dbReference type="ARBA" id="ARBA00022964"/>
    </source>
</evidence>
<dbReference type="PANTHER" id="PTHR23123">
    <property type="entry name" value="PHD/F-BOX CONTAINING PROTEIN"/>
    <property type="match status" value="1"/>
</dbReference>
<evidence type="ECO:0000256" key="3">
    <source>
        <dbReference type="ARBA" id="ARBA00004123"/>
    </source>
</evidence>
<evidence type="ECO:0000256" key="4">
    <source>
        <dbReference type="ARBA" id="ARBA00008037"/>
    </source>
</evidence>
<protein>
    <recommendedName>
        <fullName evidence="6">JmjC domain-containing histone demethylation protein 1</fullName>
        <ecNumber evidence="5">1.14.11.27</ecNumber>
    </recommendedName>
    <alternativeName>
        <fullName evidence="17">[Histone-H3]-lysine-36 demethylase 1</fullName>
    </alternativeName>
</protein>
<evidence type="ECO:0000256" key="8">
    <source>
        <dbReference type="ARBA" id="ARBA00022771"/>
    </source>
</evidence>
<feature type="non-terminal residue" evidence="22">
    <location>
        <position position="392"/>
    </location>
</feature>
<comment type="cofactor">
    <cofactor evidence="1">
        <name>Fe(2+)</name>
        <dbReference type="ChEBI" id="CHEBI:29033"/>
    </cofactor>
</comment>
<keyword evidence="10" id="KW-0156">Chromatin regulator</keyword>
<dbReference type="InterPro" id="IPR019786">
    <property type="entry name" value="Zinc_finger_PHD-type_CS"/>
</dbReference>
<dbReference type="OrthoDB" id="5876800at2759"/>
<evidence type="ECO:0000259" key="21">
    <source>
        <dbReference type="PROSITE" id="PS51184"/>
    </source>
</evidence>
<dbReference type="InterPro" id="IPR001965">
    <property type="entry name" value="Znf_PHD"/>
</dbReference>
<dbReference type="InterPro" id="IPR011011">
    <property type="entry name" value="Znf_FYVE_PHD"/>
</dbReference>
<dbReference type="GO" id="GO:0140680">
    <property type="term" value="F:histone H3K36me/H3K36me2 demethylase activity"/>
    <property type="evidence" value="ECO:0007669"/>
    <property type="project" value="UniProtKB-EC"/>
</dbReference>
<evidence type="ECO:0000256" key="1">
    <source>
        <dbReference type="ARBA" id="ARBA00001954"/>
    </source>
</evidence>
<evidence type="ECO:0000313" key="23">
    <source>
        <dbReference type="Proteomes" id="UP000271241"/>
    </source>
</evidence>
<keyword evidence="14" id="KW-0805">Transcription regulation</keyword>
<dbReference type="InterPro" id="IPR041070">
    <property type="entry name" value="JHD"/>
</dbReference>
<evidence type="ECO:0000256" key="12">
    <source>
        <dbReference type="ARBA" id="ARBA00023002"/>
    </source>
</evidence>
<feature type="non-terminal residue" evidence="22">
    <location>
        <position position="1"/>
    </location>
</feature>
<keyword evidence="23" id="KW-1185">Reference proteome</keyword>
<evidence type="ECO:0000256" key="9">
    <source>
        <dbReference type="ARBA" id="ARBA00022833"/>
    </source>
</evidence>
<sequence>STSNERCPRCAESNASIWTGSALDTWLACDVCNAWFHATCVGLRTQECDQIERFHCPDCEGMHGPSTYKKEIRKSQRERERINYRDLVNADVMMPRDRVAALQAFSFAPDTFARVPGDRATTEWAKANGLREPVVFTGPSVLGMRMPPASITVSDIADLVGKRRDTPVNVMDVTSQAGLAGWTMANWDAYFSASGARARTLNVISLEISETALAAQVKRPELVCGLDWTTLAWPEERRARGDYPKVQLYCLMSVKDSYTDFHIDFGGSSVFYHVLSGAKTFFFVPPTPTNLKKYERWCKSPEQASTFFAEEVRPCYRVDLGAGDTMVIPTGWIHAVHTPADAIVIGGNFIHGLNIARQLDIYALERRTAVPQKFRFPYFEQVCWYAGARYAR</sequence>
<name>A0A4P9XK07_9FUNG</name>
<evidence type="ECO:0000259" key="20">
    <source>
        <dbReference type="PROSITE" id="PS50016"/>
    </source>
</evidence>
<keyword evidence="12" id="KW-0560">Oxidoreductase</keyword>
<keyword evidence="9" id="KW-0862">Zinc</keyword>
<evidence type="ECO:0000256" key="13">
    <source>
        <dbReference type="ARBA" id="ARBA00023004"/>
    </source>
</evidence>
<dbReference type="STRING" id="78915.A0A4P9XK07"/>
<feature type="domain" description="PHD-type" evidence="20">
    <location>
        <begin position="4"/>
        <end position="62"/>
    </location>
</feature>
<evidence type="ECO:0000313" key="22">
    <source>
        <dbReference type="EMBL" id="RKP06082.1"/>
    </source>
</evidence>
<evidence type="ECO:0000256" key="19">
    <source>
        <dbReference type="PROSITE-ProRule" id="PRU00146"/>
    </source>
</evidence>
<keyword evidence="16" id="KW-0539">Nucleus</keyword>
<dbReference type="InterPro" id="IPR003347">
    <property type="entry name" value="JmjC_dom"/>
</dbReference>
<dbReference type="Pfam" id="PF02373">
    <property type="entry name" value="JmjC"/>
    <property type="match status" value="1"/>
</dbReference>
<dbReference type="EC" id="1.14.11.27" evidence="5"/>
<dbReference type="Pfam" id="PF17811">
    <property type="entry name" value="JHD"/>
    <property type="match status" value="1"/>
</dbReference>
<proteinExistence type="inferred from homology"/>
<dbReference type="GO" id="GO:0008270">
    <property type="term" value="F:zinc ion binding"/>
    <property type="evidence" value="ECO:0007669"/>
    <property type="project" value="UniProtKB-KW"/>
</dbReference>
<evidence type="ECO:0000256" key="2">
    <source>
        <dbReference type="ARBA" id="ARBA00003909"/>
    </source>
</evidence>
<reference evidence="23" key="1">
    <citation type="journal article" date="2018" name="Nat. Microbiol.">
        <title>Leveraging single-cell genomics to expand the fungal tree of life.</title>
        <authorList>
            <person name="Ahrendt S.R."/>
            <person name="Quandt C.A."/>
            <person name="Ciobanu D."/>
            <person name="Clum A."/>
            <person name="Salamov A."/>
            <person name="Andreopoulos B."/>
            <person name="Cheng J.F."/>
            <person name="Woyke T."/>
            <person name="Pelin A."/>
            <person name="Henrissat B."/>
            <person name="Reynolds N.K."/>
            <person name="Benny G.L."/>
            <person name="Smith M.E."/>
            <person name="James T.Y."/>
            <person name="Grigoriev I.V."/>
        </authorList>
    </citation>
    <scope>NUCLEOTIDE SEQUENCE [LARGE SCALE GENOMIC DNA]</scope>
    <source>
        <strain evidence="23">RSA 1356</strain>
    </source>
</reference>
<dbReference type="InterPro" id="IPR019787">
    <property type="entry name" value="Znf_PHD-finger"/>
</dbReference>
<dbReference type="GO" id="GO:0005634">
    <property type="term" value="C:nucleus"/>
    <property type="evidence" value="ECO:0007669"/>
    <property type="project" value="UniProtKB-SubCell"/>
</dbReference>
<comment type="catalytic activity">
    <reaction evidence="18">
        <text>N(6),N(6)-dimethyl-L-lysyl(36)-[histone H3] + 2 2-oxoglutarate + 2 O2 = L-lysyl(36)-[histone H3] + 2 formaldehyde + 2 succinate + 2 CO2</text>
        <dbReference type="Rhea" id="RHEA:42032"/>
        <dbReference type="Rhea" id="RHEA-COMP:9785"/>
        <dbReference type="Rhea" id="RHEA-COMP:9787"/>
        <dbReference type="ChEBI" id="CHEBI:15379"/>
        <dbReference type="ChEBI" id="CHEBI:16526"/>
        <dbReference type="ChEBI" id="CHEBI:16810"/>
        <dbReference type="ChEBI" id="CHEBI:16842"/>
        <dbReference type="ChEBI" id="CHEBI:29969"/>
        <dbReference type="ChEBI" id="CHEBI:30031"/>
        <dbReference type="ChEBI" id="CHEBI:61976"/>
        <dbReference type="EC" id="1.14.11.27"/>
    </reaction>
</comment>
<evidence type="ECO:0000256" key="17">
    <source>
        <dbReference type="ARBA" id="ARBA00031083"/>
    </source>
</evidence>
<dbReference type="Gene3D" id="2.60.120.650">
    <property type="entry name" value="Cupin"/>
    <property type="match status" value="1"/>
</dbReference>
<evidence type="ECO:0000256" key="7">
    <source>
        <dbReference type="ARBA" id="ARBA00022723"/>
    </source>
</evidence>
<organism evidence="22 23">
    <name type="scientific">Thamnocephalis sphaerospora</name>
    <dbReference type="NCBI Taxonomy" id="78915"/>
    <lineage>
        <taxon>Eukaryota</taxon>
        <taxon>Fungi</taxon>
        <taxon>Fungi incertae sedis</taxon>
        <taxon>Zoopagomycota</taxon>
        <taxon>Zoopagomycotina</taxon>
        <taxon>Zoopagomycetes</taxon>
        <taxon>Zoopagales</taxon>
        <taxon>Sigmoideomycetaceae</taxon>
        <taxon>Thamnocephalis</taxon>
    </lineage>
</organism>
<gene>
    <name evidence="22" type="ORF">THASP1DRAFT_7861</name>
</gene>
<keyword evidence="8 19" id="KW-0863">Zinc-finger</keyword>
<dbReference type="SUPFAM" id="SSF51197">
    <property type="entry name" value="Clavaminate synthase-like"/>
    <property type="match status" value="1"/>
</dbReference>
<dbReference type="PROSITE" id="PS01359">
    <property type="entry name" value="ZF_PHD_1"/>
    <property type="match status" value="1"/>
</dbReference>
<keyword evidence="7" id="KW-0479">Metal-binding</keyword>
<dbReference type="SUPFAM" id="SSF57903">
    <property type="entry name" value="FYVE/PHD zinc finger"/>
    <property type="match status" value="1"/>
</dbReference>
<dbReference type="PROSITE" id="PS50016">
    <property type="entry name" value="ZF_PHD_2"/>
    <property type="match status" value="1"/>
</dbReference>
<dbReference type="Proteomes" id="UP000271241">
    <property type="component" value="Unassembled WGS sequence"/>
</dbReference>
<evidence type="ECO:0000256" key="10">
    <source>
        <dbReference type="ARBA" id="ARBA00022853"/>
    </source>
</evidence>
<feature type="domain" description="JmjC" evidence="21">
    <location>
        <begin position="206"/>
        <end position="366"/>
    </location>
</feature>
<keyword evidence="15" id="KW-0804">Transcription</keyword>